<accession>Q849D6</accession>
<dbReference type="EMBL" id="AY211023">
    <property type="protein sequence ID" value="AAO50188.1"/>
    <property type="molecule type" value="Genomic_DNA"/>
</dbReference>
<feature type="compositionally biased region" description="Low complexity" evidence="1">
    <location>
        <begin position="111"/>
        <end position="125"/>
    </location>
</feature>
<gene>
    <name evidence="2" type="primary">pSV2.104</name>
</gene>
<proteinExistence type="predicted"/>
<feature type="compositionally biased region" description="Polar residues" evidence="1">
    <location>
        <begin position="137"/>
        <end position="147"/>
    </location>
</feature>
<feature type="compositionally biased region" description="Low complexity" evidence="1">
    <location>
        <begin position="33"/>
        <end position="46"/>
    </location>
</feature>
<reference evidence="2" key="2">
    <citation type="submission" date="2002-12" db="EMBL/GenBank/DDBJ databases">
        <title>Complete nucleotide sequence of the linear plasmid pSV2 from Streptomyces violaceoruber SANK95570.</title>
        <authorList>
            <person name="Spatz K."/>
            <person name="Scholz C.J."/>
            <person name="Redenbach M."/>
        </authorList>
    </citation>
    <scope>NUCLEOTIDE SEQUENCE</scope>
    <source>
        <strain evidence="2">SANK95570</strain>
        <plasmid evidence="2">pSV2</plasmid>
    </source>
</reference>
<geneLocation type="plasmid" evidence="2">
    <name>pSV2</name>
</geneLocation>
<evidence type="ECO:0000256" key="1">
    <source>
        <dbReference type="SAM" id="MobiDB-lite"/>
    </source>
</evidence>
<name>Q849D6_STRVN</name>
<organism evidence="2">
    <name type="scientific">Streptomyces violaceoruber</name>
    <dbReference type="NCBI Taxonomy" id="1935"/>
    <lineage>
        <taxon>Bacteria</taxon>
        <taxon>Bacillati</taxon>
        <taxon>Actinomycetota</taxon>
        <taxon>Actinomycetes</taxon>
        <taxon>Kitasatosporales</taxon>
        <taxon>Streptomycetaceae</taxon>
        <taxon>Streptomyces</taxon>
        <taxon>Streptomyces violaceoruber group</taxon>
    </lineage>
</organism>
<dbReference type="AlphaFoldDB" id="Q849D6"/>
<feature type="region of interest" description="Disordered" evidence="1">
    <location>
        <begin position="1"/>
        <end position="172"/>
    </location>
</feature>
<feature type="compositionally biased region" description="Low complexity" evidence="1">
    <location>
        <begin position="79"/>
        <end position="98"/>
    </location>
</feature>
<evidence type="ECO:0000313" key="2">
    <source>
        <dbReference type="EMBL" id="AAO50188.1"/>
    </source>
</evidence>
<protein>
    <submittedName>
        <fullName evidence="2">Uncharacterized protein</fullName>
    </submittedName>
</protein>
<keyword evidence="2" id="KW-0614">Plasmid</keyword>
<feature type="compositionally biased region" description="Pro residues" evidence="1">
    <location>
        <begin position="99"/>
        <end position="110"/>
    </location>
</feature>
<reference evidence="2" key="1">
    <citation type="journal article" date="2002" name="FEMS Microbiol. Lett.">
        <title>Characterization of the Streptomyces violaceoruber SANK95570 plasmids pSV1 and pSV2.</title>
        <authorList>
            <person name="Spatz K."/>
            <person name="Kohn H."/>
            <person name="Redenbach M."/>
        </authorList>
    </citation>
    <scope>NUCLEOTIDE SEQUENCE</scope>
    <source>
        <strain evidence="2">SANK95570</strain>
        <plasmid evidence="2">pSV2</plasmid>
    </source>
</reference>
<sequence>MSSRRCASWARWSRPSPAPATKPSGTNSPGEPAGTSRSTSTAGSRTPWPCTSGTTAIRPPARKQPAFSPCRSSSTLRCSPHSPAWSPAPASTSWRSRPGSPPPNPKPPARSPRSSPAPARSTPSAITEGDCHAVTPTRVTHSDSAVTSGCHAASPARNQGPDPGFWPPRRSA</sequence>
<feature type="compositionally biased region" description="Low complexity" evidence="1">
    <location>
        <begin position="1"/>
        <end position="14"/>
    </location>
</feature>